<keyword evidence="1" id="KW-1133">Transmembrane helix</keyword>
<name>A0A2U1DCJ0_9LACO</name>
<feature type="transmembrane region" description="Helical" evidence="1">
    <location>
        <begin position="74"/>
        <end position="92"/>
    </location>
</feature>
<proteinExistence type="predicted"/>
<keyword evidence="3" id="KW-1185">Reference proteome</keyword>
<keyword evidence="1" id="KW-0472">Membrane</keyword>
<feature type="transmembrane region" description="Helical" evidence="1">
    <location>
        <begin position="186"/>
        <end position="211"/>
    </location>
</feature>
<feature type="transmembrane region" description="Helical" evidence="1">
    <location>
        <begin position="104"/>
        <end position="124"/>
    </location>
</feature>
<gene>
    <name evidence="2" type="ORF">C7384_102212</name>
</gene>
<evidence type="ECO:0000313" key="2">
    <source>
        <dbReference type="EMBL" id="PVY85391.1"/>
    </source>
</evidence>
<evidence type="ECO:0000256" key="1">
    <source>
        <dbReference type="SAM" id="Phobius"/>
    </source>
</evidence>
<dbReference type="Proteomes" id="UP000245433">
    <property type="component" value="Unassembled WGS sequence"/>
</dbReference>
<dbReference type="OrthoDB" id="9784844at2"/>
<dbReference type="PANTHER" id="PTHR40076:SF1">
    <property type="entry name" value="MEMBRANE PROTEIN"/>
    <property type="match status" value="1"/>
</dbReference>
<dbReference type="RefSeq" id="WP_089938024.1">
    <property type="nucleotide sequence ID" value="NZ_CAKOEX010000002.1"/>
</dbReference>
<dbReference type="Pfam" id="PF06161">
    <property type="entry name" value="DUF975"/>
    <property type="match status" value="1"/>
</dbReference>
<reference evidence="2 3" key="1">
    <citation type="submission" date="2018-04" db="EMBL/GenBank/DDBJ databases">
        <title>Genomic Encyclopedia of Type Strains, Phase IV (KMG-IV): sequencing the most valuable type-strain genomes for metagenomic binning, comparative biology and taxonomic classification.</title>
        <authorList>
            <person name="Goeker M."/>
        </authorList>
    </citation>
    <scope>NUCLEOTIDE SEQUENCE [LARGE SCALE GENOMIC DNA]</scope>
    <source>
        <strain evidence="2 3">DSM 28795</strain>
    </source>
</reference>
<feature type="transmembrane region" description="Helical" evidence="1">
    <location>
        <begin position="33"/>
        <end position="54"/>
    </location>
</feature>
<accession>A0A2U1DCJ0</accession>
<dbReference type="EMBL" id="QEKT01000002">
    <property type="protein sequence ID" value="PVY85391.1"/>
    <property type="molecule type" value="Genomic_DNA"/>
</dbReference>
<dbReference type="AlphaFoldDB" id="A0A2U1DCJ0"/>
<protein>
    <submittedName>
        <fullName evidence="2">Uncharacterized protein DUF975</fullName>
    </submittedName>
</protein>
<organism evidence="2 3">
    <name type="scientific">Convivina intestini</name>
    <dbReference type="NCBI Taxonomy" id="1505726"/>
    <lineage>
        <taxon>Bacteria</taxon>
        <taxon>Bacillati</taxon>
        <taxon>Bacillota</taxon>
        <taxon>Bacilli</taxon>
        <taxon>Lactobacillales</taxon>
        <taxon>Lactobacillaceae</taxon>
        <taxon>Convivina</taxon>
    </lineage>
</organism>
<dbReference type="PANTHER" id="PTHR40076">
    <property type="entry name" value="MEMBRANE PROTEIN-RELATED"/>
    <property type="match status" value="1"/>
</dbReference>
<keyword evidence="1" id="KW-0812">Transmembrane</keyword>
<dbReference type="InterPro" id="IPR010380">
    <property type="entry name" value="DUF975"/>
</dbReference>
<evidence type="ECO:0000313" key="3">
    <source>
        <dbReference type="Proteomes" id="UP000245433"/>
    </source>
</evidence>
<comment type="caution">
    <text evidence="2">The sequence shown here is derived from an EMBL/GenBank/DDBJ whole genome shotgun (WGS) entry which is preliminary data.</text>
</comment>
<sequence>MTEEQISIRRVKLTARKQLTDNFFAAFKINIFVIVRMMINVWAIILGAVLAFYLSTHSNQTLVNNVQPNYLTMILQHSLILLVSWSTLWTIVDQFQQPKEPVKFKRVFQIITNGSFWTTFVLALVQNILIWFWTLCFIIPGVVKYFAYSQTYYAYKMDLLFKRQQQSLTDYITISRRVMNGNKLQLFKLEVSFLGWHLLGLLSGGLAYIYVAPYLNASRVVFSSQVFNRAMGRLKE</sequence>